<evidence type="ECO:0000313" key="2">
    <source>
        <dbReference type="EMBL" id="AGA78926.1"/>
    </source>
</evidence>
<keyword evidence="2" id="KW-0223">Dioxygenase</keyword>
<keyword evidence="3" id="KW-1185">Reference proteome</keyword>
<keyword evidence="2" id="KW-0560">Oxidoreductase</keyword>
<feature type="domain" description="Intradiol ring-cleavage dioxygenases" evidence="1">
    <location>
        <begin position="63"/>
        <end position="180"/>
    </location>
</feature>
<dbReference type="HOGENOM" id="CLU_027719_2_0_10"/>
<dbReference type="InterPro" id="IPR015889">
    <property type="entry name" value="Intradiol_dOase_core"/>
</dbReference>
<sequence length="240" mass="26368">MEKRTFLKQLGLSSLTFPFLTFCTENETPETENDMESGAGDGTCMITSTETAGPFPTHSPSSLTRMDIRGDRTGIDLDIEITILNGNESCAPMEGVMVDIWHCDKDGNYSEYGGTGMQQENYTDQHFLRGRQVTDVNGKVAYTSIFPRWYQGRATHIHVQVFNASNQSLLVTQIAFPEGTDSAVNQVNASSEEGYTKGMSGYTSNARDNVFSDGVETEMSILSGSISEGYRLTHHIVVNG</sequence>
<dbReference type="PANTHER" id="PTHR34315">
    <property type="match status" value="1"/>
</dbReference>
<dbReference type="RefSeq" id="WP_015266479.1">
    <property type="nucleotide sequence ID" value="NC_019904.1"/>
</dbReference>
<name>L0G1Q2_ECHVK</name>
<dbReference type="Gene3D" id="2.60.130.10">
    <property type="entry name" value="Aromatic compound dioxygenase"/>
    <property type="match status" value="1"/>
</dbReference>
<dbReference type="PATRIC" id="fig|926556.3.peg.2837"/>
<dbReference type="eggNOG" id="COG3485">
    <property type="taxonomic scope" value="Bacteria"/>
</dbReference>
<proteinExistence type="predicted"/>
<dbReference type="GO" id="GO:0016702">
    <property type="term" value="F:oxidoreductase activity, acting on single donors with incorporation of molecular oxygen, incorporation of two atoms of oxygen"/>
    <property type="evidence" value="ECO:0007669"/>
    <property type="project" value="InterPro"/>
</dbReference>
<dbReference type="SUPFAM" id="SSF49482">
    <property type="entry name" value="Aromatic compound dioxygenase"/>
    <property type="match status" value="1"/>
</dbReference>
<dbReference type="KEGG" id="evi:Echvi_2686"/>
<dbReference type="AlphaFoldDB" id="L0G1Q2"/>
<dbReference type="InterPro" id="IPR000627">
    <property type="entry name" value="Intradiol_dOase_C"/>
</dbReference>
<dbReference type="GO" id="GO:0008199">
    <property type="term" value="F:ferric iron binding"/>
    <property type="evidence" value="ECO:0007669"/>
    <property type="project" value="InterPro"/>
</dbReference>
<reference evidence="3" key="1">
    <citation type="submission" date="2012-02" db="EMBL/GenBank/DDBJ databases">
        <title>The complete genome of Echinicola vietnamensis DSM 17526.</title>
        <authorList>
            <person name="Lucas S."/>
            <person name="Copeland A."/>
            <person name="Lapidus A."/>
            <person name="Glavina del Rio T."/>
            <person name="Dalin E."/>
            <person name="Tice H."/>
            <person name="Bruce D."/>
            <person name="Goodwin L."/>
            <person name="Pitluck S."/>
            <person name="Peters L."/>
            <person name="Ovchinnikova G."/>
            <person name="Teshima H."/>
            <person name="Kyrpides N."/>
            <person name="Mavromatis K."/>
            <person name="Ivanova N."/>
            <person name="Brettin T."/>
            <person name="Detter J.C."/>
            <person name="Han C."/>
            <person name="Larimer F."/>
            <person name="Land M."/>
            <person name="Hauser L."/>
            <person name="Markowitz V."/>
            <person name="Cheng J.-F."/>
            <person name="Hugenholtz P."/>
            <person name="Woyke T."/>
            <person name="Wu D."/>
            <person name="Brambilla E."/>
            <person name="Klenk H.-P."/>
            <person name="Eisen J.A."/>
        </authorList>
    </citation>
    <scope>NUCLEOTIDE SEQUENCE [LARGE SCALE GENOMIC DNA]</scope>
    <source>
        <strain evidence="3">DSM 17526 / LMG 23754 / KMM 6221</strain>
    </source>
</reference>
<dbReference type="Pfam" id="PF00775">
    <property type="entry name" value="Dioxygenase_C"/>
    <property type="match status" value="1"/>
</dbReference>
<dbReference type="OrthoDB" id="933561at2"/>
<evidence type="ECO:0000259" key="1">
    <source>
        <dbReference type="Pfam" id="PF00775"/>
    </source>
</evidence>
<organism evidence="2 3">
    <name type="scientific">Echinicola vietnamensis (strain DSM 17526 / LMG 23754 / KMM 6221)</name>
    <dbReference type="NCBI Taxonomy" id="926556"/>
    <lineage>
        <taxon>Bacteria</taxon>
        <taxon>Pseudomonadati</taxon>
        <taxon>Bacteroidota</taxon>
        <taxon>Cytophagia</taxon>
        <taxon>Cytophagales</taxon>
        <taxon>Cyclobacteriaceae</taxon>
        <taxon>Echinicola</taxon>
    </lineage>
</organism>
<dbReference type="EMBL" id="CP003346">
    <property type="protein sequence ID" value="AGA78926.1"/>
    <property type="molecule type" value="Genomic_DNA"/>
</dbReference>
<gene>
    <name evidence="2" type="ordered locus">Echvi_2686</name>
</gene>
<accession>L0G1Q2</accession>
<dbReference type="STRING" id="926556.Echvi_2686"/>
<dbReference type="Proteomes" id="UP000010796">
    <property type="component" value="Chromosome"/>
</dbReference>
<protein>
    <submittedName>
        <fullName evidence="2">Protocatechuate 3,4-dioxygenase beta subunit</fullName>
    </submittedName>
</protein>
<dbReference type="PANTHER" id="PTHR34315:SF1">
    <property type="entry name" value="INTRADIOL RING-CLEAVAGE DIOXYGENASES DOMAIN-CONTAINING PROTEIN-RELATED"/>
    <property type="match status" value="1"/>
</dbReference>
<evidence type="ECO:0000313" key="3">
    <source>
        <dbReference type="Proteomes" id="UP000010796"/>
    </source>
</evidence>